<evidence type="ECO:0000256" key="1">
    <source>
        <dbReference type="SAM" id="Coils"/>
    </source>
</evidence>
<feature type="compositionally biased region" description="Polar residues" evidence="2">
    <location>
        <begin position="78"/>
        <end position="103"/>
    </location>
</feature>
<comment type="caution">
    <text evidence="3">The sequence shown here is derived from an EMBL/GenBank/DDBJ whole genome shotgun (WGS) entry which is preliminary data.</text>
</comment>
<feature type="region of interest" description="Disordered" evidence="2">
    <location>
        <begin position="1"/>
        <end position="38"/>
    </location>
</feature>
<gene>
    <name evidence="3" type="ORF">FANTH_14853</name>
</gene>
<feature type="coiled-coil region" evidence="1">
    <location>
        <begin position="160"/>
        <end position="194"/>
    </location>
</feature>
<keyword evidence="1" id="KW-0175">Coiled coil</keyword>
<organism evidence="3 4">
    <name type="scientific">Fusarium anthophilum</name>
    <dbReference type="NCBI Taxonomy" id="48485"/>
    <lineage>
        <taxon>Eukaryota</taxon>
        <taxon>Fungi</taxon>
        <taxon>Dikarya</taxon>
        <taxon>Ascomycota</taxon>
        <taxon>Pezizomycotina</taxon>
        <taxon>Sordariomycetes</taxon>
        <taxon>Hypocreomycetidae</taxon>
        <taxon>Hypocreales</taxon>
        <taxon>Nectriaceae</taxon>
        <taxon>Fusarium</taxon>
        <taxon>Fusarium fujikuroi species complex</taxon>
    </lineage>
</organism>
<protein>
    <submittedName>
        <fullName evidence="3">Uncharacterized protein</fullName>
    </submittedName>
</protein>
<evidence type="ECO:0000313" key="3">
    <source>
        <dbReference type="EMBL" id="KAF5227157.1"/>
    </source>
</evidence>
<proteinExistence type="predicted"/>
<accession>A0A8H4YFH7</accession>
<evidence type="ECO:0000256" key="2">
    <source>
        <dbReference type="SAM" id="MobiDB-lite"/>
    </source>
</evidence>
<keyword evidence="4" id="KW-1185">Reference proteome</keyword>
<name>A0A8H4YFH7_9HYPO</name>
<dbReference type="Proteomes" id="UP000573603">
    <property type="component" value="Unassembled WGS sequence"/>
</dbReference>
<feature type="region of interest" description="Disordered" evidence="2">
    <location>
        <begin position="73"/>
        <end position="107"/>
    </location>
</feature>
<dbReference type="AlphaFoldDB" id="A0A8H4YFH7"/>
<evidence type="ECO:0000313" key="4">
    <source>
        <dbReference type="Proteomes" id="UP000573603"/>
    </source>
</evidence>
<reference evidence="3 4" key="1">
    <citation type="journal article" date="2020" name="BMC Genomics">
        <title>Correction to: Identification and distribution of gene clusters required for synthesis of sphingolipid metabolism inhibitors in diverse species of the filamentous fungus Fusarium.</title>
        <authorList>
            <person name="Kim H.S."/>
            <person name="Lohmar J.M."/>
            <person name="Busman M."/>
            <person name="Brown D.W."/>
            <person name="Naumann T.A."/>
            <person name="Divon H.H."/>
            <person name="Lysoe E."/>
            <person name="Uhlig S."/>
            <person name="Proctor R.H."/>
        </authorList>
    </citation>
    <scope>NUCLEOTIDE SEQUENCE [LARGE SCALE GENOMIC DNA]</scope>
    <source>
        <strain evidence="3 4">NRRL 25214</strain>
    </source>
</reference>
<dbReference type="EMBL" id="JABEVY010000893">
    <property type="protein sequence ID" value="KAF5227157.1"/>
    <property type="molecule type" value="Genomic_DNA"/>
</dbReference>
<sequence length="225" mass="24879">MSDTSKISARSGDNDDDFKSLFDTFYDATGSPSPEQEPAITRLKTLQADFESISTDIQSLENDIKGPTIDAKARAMSTEASPADTSNNPIRGTGNDTNTSSVGQAGPAADYRHSSFSVDDVKYIDLSVQIHDALPDEKQTGKVLLAAKGRVEAVWHIWEAKMQRDEIAELDKKYDDLRAEYAKLEDEAAMVAVRLAAKRCDAREWKVMAGQEDWQSILDEDLDKK</sequence>